<evidence type="ECO:0000313" key="5">
    <source>
        <dbReference type="Proteomes" id="UP001492380"/>
    </source>
</evidence>
<keyword evidence="5" id="KW-1185">Reference proteome</keyword>
<proteinExistence type="inferred from homology"/>
<dbReference type="InterPro" id="IPR039436">
    <property type="entry name" value="Asteroid_dom"/>
</dbReference>
<dbReference type="Gene3D" id="3.40.50.1010">
    <property type="entry name" value="5'-nuclease"/>
    <property type="match status" value="1"/>
</dbReference>
<reference evidence="4 5" key="1">
    <citation type="submission" date="2024-04" db="EMBL/GenBank/DDBJ databases">
        <title>Phyllosticta paracitricarpa is synonymous to the EU quarantine fungus P. citricarpa based on phylogenomic analyses.</title>
        <authorList>
            <consortium name="Lawrence Berkeley National Laboratory"/>
            <person name="Van Ingen-Buijs V.A."/>
            <person name="Van Westerhoven A.C."/>
            <person name="Haridas S."/>
            <person name="Skiadas P."/>
            <person name="Martin F."/>
            <person name="Groenewald J.Z."/>
            <person name="Crous P.W."/>
            <person name="Seidl M.F."/>
        </authorList>
    </citation>
    <scope>NUCLEOTIDE SEQUENCE [LARGE SCALE GENOMIC DNA]</scope>
    <source>
        <strain evidence="4 5">CBS 123374</strain>
    </source>
</reference>
<accession>A0ABR1YSD3</accession>
<organism evidence="4 5">
    <name type="scientific">Phyllosticta capitalensis</name>
    <dbReference type="NCBI Taxonomy" id="121624"/>
    <lineage>
        <taxon>Eukaryota</taxon>
        <taxon>Fungi</taxon>
        <taxon>Dikarya</taxon>
        <taxon>Ascomycota</taxon>
        <taxon>Pezizomycotina</taxon>
        <taxon>Dothideomycetes</taxon>
        <taxon>Dothideomycetes incertae sedis</taxon>
        <taxon>Botryosphaeriales</taxon>
        <taxon>Phyllostictaceae</taxon>
        <taxon>Phyllosticta</taxon>
    </lineage>
</organism>
<comment type="similarity">
    <text evidence="1">Belongs to the asteroid family.</text>
</comment>
<feature type="region of interest" description="Disordered" evidence="2">
    <location>
        <begin position="612"/>
        <end position="666"/>
    </location>
</feature>
<dbReference type="Pfam" id="PF12813">
    <property type="entry name" value="XPG_I_2"/>
    <property type="match status" value="1"/>
</dbReference>
<evidence type="ECO:0000313" key="4">
    <source>
        <dbReference type="EMBL" id="KAK8237901.1"/>
    </source>
</evidence>
<evidence type="ECO:0000256" key="2">
    <source>
        <dbReference type="SAM" id="MobiDB-lite"/>
    </source>
</evidence>
<dbReference type="PANTHER" id="PTHR15665:SF1">
    <property type="entry name" value="PROTEIN ASTEROID HOMOLOG 1"/>
    <property type="match status" value="1"/>
</dbReference>
<evidence type="ECO:0000259" key="3">
    <source>
        <dbReference type="Pfam" id="PF12813"/>
    </source>
</evidence>
<dbReference type="InterPro" id="IPR026832">
    <property type="entry name" value="Asteroid"/>
</dbReference>
<sequence>MGIQRLLITLQDYGSSVELGTAYAHAAPSGRRLEPQQDTKRHVVIDGPGLAYFAYERAFAARSRSSNAFEATPSYAEVGTVAVDFLSVLEKHGLSIAAIFFDGVLPETKRETRVGRLQSYTNQLATFRAANPQSILVNRANANKIDFGQHRSIPEKLRGLPATPFLVPAVIDYLNDSCFSERVFVVPAEADIFCADLVRSLSQSSPCWLISNDSDLLIHDLGASGSVLRFPDISVSTLPGRSSLKGYAYCPSEVAKTLGLRALPPFGFALQQDPHRSLQQCVKFAKELDESDSLYCEFLNEFEPLSSSYEAQLRAAKQLATADPSNALVTLTSYLRKLDPRISELIHQIGHPLTTASPPSNSSQKEYHMYLPFLIEDSSRASAWRISAPLRRLSYMTLGRFFPPHSCIHEFARRGNRILGDAVGFHDSGSELCQSFRELHSNMVALRTSIGDEASLAASPSLFWQLFAVAYFCNELAEAGEQQQLPTHSQVQRLLTGPPDAGQVGAPVPWDAVHRAAQVQGVLYSLRMLRQVLEVVTAAMQAYPEAQSALDASTNGAIAEVAALLSGMPSASLLFDEINTDEATAAATAATPISGLTVMNAIRCVPNVTEDVDVKKKTKRGKSRKRKLEKGGDAEEVPSRHRGPRAPVDGNKFGFLDMLDDEDGSS</sequence>
<dbReference type="SUPFAM" id="SSF88723">
    <property type="entry name" value="PIN domain-like"/>
    <property type="match status" value="1"/>
</dbReference>
<gene>
    <name evidence="4" type="ORF">HDK90DRAFT_207495</name>
</gene>
<name>A0ABR1YSD3_9PEZI</name>
<comment type="caution">
    <text evidence="4">The sequence shown here is derived from an EMBL/GenBank/DDBJ whole genome shotgun (WGS) entry which is preliminary data.</text>
</comment>
<feature type="compositionally biased region" description="Basic and acidic residues" evidence="2">
    <location>
        <begin position="629"/>
        <end position="639"/>
    </location>
</feature>
<dbReference type="EMBL" id="JBBWRZ010000004">
    <property type="protein sequence ID" value="KAK8237901.1"/>
    <property type="molecule type" value="Genomic_DNA"/>
</dbReference>
<feature type="domain" description="Asteroid" evidence="3">
    <location>
        <begin position="163"/>
        <end position="423"/>
    </location>
</feature>
<dbReference type="PANTHER" id="PTHR15665">
    <property type="entry name" value="ASTEROID PROTEIN"/>
    <property type="match status" value="1"/>
</dbReference>
<dbReference type="InterPro" id="IPR029060">
    <property type="entry name" value="PIN-like_dom_sf"/>
</dbReference>
<dbReference type="Proteomes" id="UP001492380">
    <property type="component" value="Unassembled WGS sequence"/>
</dbReference>
<feature type="compositionally biased region" description="Basic residues" evidence="2">
    <location>
        <begin position="616"/>
        <end position="628"/>
    </location>
</feature>
<evidence type="ECO:0000256" key="1">
    <source>
        <dbReference type="ARBA" id="ARBA00007398"/>
    </source>
</evidence>
<protein>
    <submittedName>
        <fullName evidence="4">XPG domain containing-domain-containing protein</fullName>
    </submittedName>
</protein>